<reference evidence="4" key="1">
    <citation type="journal article" date="2018" name="Nat. Microbiol.">
        <title>Leveraging single-cell genomics to expand the fungal tree of life.</title>
        <authorList>
            <person name="Ahrendt S.R."/>
            <person name="Quandt C.A."/>
            <person name="Ciobanu D."/>
            <person name="Clum A."/>
            <person name="Salamov A."/>
            <person name="Andreopoulos B."/>
            <person name="Cheng J.F."/>
            <person name="Woyke T."/>
            <person name="Pelin A."/>
            <person name="Henrissat B."/>
            <person name="Reynolds N.K."/>
            <person name="Benny G.L."/>
            <person name="Smith M.E."/>
            <person name="James T.Y."/>
            <person name="Grigoriev I.V."/>
        </authorList>
    </citation>
    <scope>NUCLEOTIDE SEQUENCE [LARGE SCALE GENOMIC DNA]</scope>
    <source>
        <strain evidence="4">ATCC 52028</strain>
    </source>
</reference>
<protein>
    <submittedName>
        <fullName evidence="3">Uncharacterized protein</fullName>
    </submittedName>
</protein>
<dbReference type="OrthoDB" id="2144226at2759"/>
<feature type="region of interest" description="Disordered" evidence="2">
    <location>
        <begin position="695"/>
        <end position="788"/>
    </location>
</feature>
<evidence type="ECO:0000256" key="1">
    <source>
        <dbReference type="SAM" id="Coils"/>
    </source>
</evidence>
<feature type="compositionally biased region" description="Low complexity" evidence="2">
    <location>
        <begin position="752"/>
        <end position="770"/>
    </location>
</feature>
<name>A0A4P9XE77_9FUNG</name>
<dbReference type="Proteomes" id="UP000274922">
    <property type="component" value="Unassembled WGS sequence"/>
</dbReference>
<keyword evidence="4" id="KW-1185">Reference proteome</keyword>
<feature type="coiled-coil region" evidence="1">
    <location>
        <begin position="108"/>
        <end position="163"/>
    </location>
</feature>
<dbReference type="STRING" id="1555241.A0A4P9XE77"/>
<dbReference type="EMBL" id="ML014117">
    <property type="protein sequence ID" value="RKP03844.1"/>
    <property type="molecule type" value="Genomic_DNA"/>
</dbReference>
<gene>
    <name evidence="3" type="ORF">CXG81DRAFT_23537</name>
</gene>
<feature type="region of interest" description="Disordered" evidence="2">
    <location>
        <begin position="67"/>
        <end position="91"/>
    </location>
</feature>
<evidence type="ECO:0000313" key="4">
    <source>
        <dbReference type="Proteomes" id="UP000274922"/>
    </source>
</evidence>
<feature type="coiled-coil region" evidence="1">
    <location>
        <begin position="372"/>
        <end position="542"/>
    </location>
</feature>
<feature type="coiled-coil region" evidence="1">
    <location>
        <begin position="214"/>
        <end position="270"/>
    </location>
</feature>
<accession>A0A4P9XE77</accession>
<keyword evidence="1" id="KW-0175">Coiled coil</keyword>
<proteinExistence type="predicted"/>
<sequence length="807" mass="90095">MDKAESSLLQQLLLENNQLKSQLHTARRENYNITLRIENLEEELVEVKSQSPYTTATKVALHAAQRKASVSAGEGPHPPLFSGSAGGGSEAAEQSSLMQDLQAALFINEKQNEEIHQLQANASQMQLSFEATSHQLQEVMTSYRHLQEESQESRHALRLLEDRYQRELARMVTDTNHDPAAWAHQQQALAASQALIQNLEVQITTISNTQNETIHKLQAELQGTEALVSQMQKEYEEFMDLAHVDHEAARQQLLQENQRIRDEFEQIKTLYVDTVKRNSIEHGSLLQAMQAQFDEYRLTAEYLYNVEMERMEGELIRQTQRFQQEMVCMVQAKDKFCSDLLVVKDAKIMALIDGSDLRAVLQKHEWEFEMMRKEHQQEIERIKHEQEGEQQALIQLLQRQNQSLESKAEKLQAHIRSAEQRNRELAAIIEKKTALMTERDEQRALLENSHAQAVEQLNQQIAALRHEKQHLRHKVIRLSMYAKGQGSNTIDSMLKRVTRETAALEGQMESMTQKHEAHFAELSRVQRQLRDREGMIRILESEIDRRSTEFVNLTRTFETFLASKQRAQRQAQASRLTRLAAMAPSASPTASPTSPALELVGIGSDHAAARRDPAGPAPAAAKGHVVKAHVPTADAGSVFHKTNFASATETEPATREMAELRRFKALSHAFAAQPNFQQRLDAMLANPLMLPSGKLMQAPGQDAAGAAGKDRLDGGPRPLDGSDDVDAPAVYGAAPEKGGPALPRLTKPMLYAPSADDPTQAASASATAPALEGKAATPLYRPKPVSAVPPPVAEKKAFLLINNRGVA</sequence>
<organism evidence="3 4">
    <name type="scientific">Caulochytrium protostelioides</name>
    <dbReference type="NCBI Taxonomy" id="1555241"/>
    <lineage>
        <taxon>Eukaryota</taxon>
        <taxon>Fungi</taxon>
        <taxon>Fungi incertae sedis</taxon>
        <taxon>Chytridiomycota</taxon>
        <taxon>Chytridiomycota incertae sedis</taxon>
        <taxon>Chytridiomycetes</taxon>
        <taxon>Caulochytriales</taxon>
        <taxon>Caulochytriaceae</taxon>
        <taxon>Caulochytrium</taxon>
    </lineage>
</organism>
<evidence type="ECO:0000256" key="2">
    <source>
        <dbReference type="SAM" id="MobiDB-lite"/>
    </source>
</evidence>
<dbReference type="AlphaFoldDB" id="A0A4P9XE77"/>
<feature type="coiled-coil region" evidence="1">
    <location>
        <begin position="9"/>
        <end position="50"/>
    </location>
</feature>
<evidence type="ECO:0000313" key="3">
    <source>
        <dbReference type="EMBL" id="RKP03844.1"/>
    </source>
</evidence>
<feature type="compositionally biased region" description="Low complexity" evidence="2">
    <location>
        <begin position="697"/>
        <end position="707"/>
    </location>
</feature>